<dbReference type="EMBL" id="CYKH01001741">
    <property type="protein sequence ID" value="CUI14965.1"/>
    <property type="molecule type" value="Genomic_DNA"/>
</dbReference>
<name>A0A0S4KKT1_BODSA</name>
<reference evidence="3" key="1">
    <citation type="submission" date="2015-09" db="EMBL/GenBank/DDBJ databases">
        <authorList>
            <consortium name="Pathogen Informatics"/>
        </authorList>
    </citation>
    <scope>NUCLEOTIDE SEQUENCE [LARGE SCALE GENOMIC DNA]</scope>
    <source>
        <strain evidence="3">Lake Konstanz</strain>
    </source>
</reference>
<feature type="compositionally biased region" description="Polar residues" evidence="1">
    <location>
        <begin position="182"/>
        <end position="191"/>
    </location>
</feature>
<protein>
    <submittedName>
        <fullName evidence="2">Uncharacterized protein</fullName>
    </submittedName>
</protein>
<evidence type="ECO:0000256" key="1">
    <source>
        <dbReference type="SAM" id="MobiDB-lite"/>
    </source>
</evidence>
<organism evidence="2 3">
    <name type="scientific">Bodo saltans</name>
    <name type="common">Flagellated protozoan</name>
    <dbReference type="NCBI Taxonomy" id="75058"/>
    <lineage>
        <taxon>Eukaryota</taxon>
        <taxon>Discoba</taxon>
        <taxon>Euglenozoa</taxon>
        <taxon>Kinetoplastea</taxon>
        <taxon>Metakinetoplastina</taxon>
        <taxon>Eubodonida</taxon>
        <taxon>Bodonidae</taxon>
        <taxon>Bodo</taxon>
    </lineage>
</organism>
<dbReference type="Proteomes" id="UP000051952">
    <property type="component" value="Unassembled WGS sequence"/>
</dbReference>
<proteinExistence type="predicted"/>
<evidence type="ECO:0000313" key="3">
    <source>
        <dbReference type="Proteomes" id="UP000051952"/>
    </source>
</evidence>
<feature type="region of interest" description="Disordered" evidence="1">
    <location>
        <begin position="161"/>
        <end position="191"/>
    </location>
</feature>
<gene>
    <name evidence="2" type="ORF">BSAL_21415</name>
</gene>
<accession>A0A0S4KKT1</accession>
<evidence type="ECO:0000313" key="2">
    <source>
        <dbReference type="EMBL" id="CUI14965.1"/>
    </source>
</evidence>
<feature type="compositionally biased region" description="Low complexity" evidence="1">
    <location>
        <begin position="93"/>
        <end position="110"/>
    </location>
</feature>
<keyword evidence="3" id="KW-1185">Reference proteome</keyword>
<dbReference type="AlphaFoldDB" id="A0A0S4KKT1"/>
<feature type="compositionally biased region" description="Polar residues" evidence="1">
    <location>
        <begin position="127"/>
        <end position="141"/>
    </location>
</feature>
<sequence length="191" mass="20058">MKRIGSQSMGVNCSQPQLNEMTVAADSAVKNIREPSRLSLDSTATTQGLRDLTVVSRSDEGNTSDCGILELSPQLRVAADPSSTMLGLRDARSPLLLPTSPTSPWRSARGSEGGGRRISQPAGRRAITSSPRNASSSFQSVLQPHTRKLSFVMGAPDGHLSTGVLSTATPDPNDTPSPSTPMLSKTADTTV</sequence>
<feature type="region of interest" description="Disordered" evidence="1">
    <location>
        <begin position="93"/>
        <end position="141"/>
    </location>
</feature>
<dbReference type="VEuPathDB" id="TriTrypDB:BSAL_21415"/>